<protein>
    <submittedName>
        <fullName evidence="2">Uncharacterized protein</fullName>
    </submittedName>
</protein>
<dbReference type="AlphaFoldDB" id="B9TAN2"/>
<evidence type="ECO:0000256" key="1">
    <source>
        <dbReference type="SAM" id="MobiDB-lite"/>
    </source>
</evidence>
<organism evidence="2 3">
    <name type="scientific">Ricinus communis</name>
    <name type="common">Castor bean</name>
    <dbReference type="NCBI Taxonomy" id="3988"/>
    <lineage>
        <taxon>Eukaryota</taxon>
        <taxon>Viridiplantae</taxon>
        <taxon>Streptophyta</taxon>
        <taxon>Embryophyta</taxon>
        <taxon>Tracheophyta</taxon>
        <taxon>Spermatophyta</taxon>
        <taxon>Magnoliopsida</taxon>
        <taxon>eudicotyledons</taxon>
        <taxon>Gunneridae</taxon>
        <taxon>Pentapetalae</taxon>
        <taxon>rosids</taxon>
        <taxon>fabids</taxon>
        <taxon>Malpighiales</taxon>
        <taxon>Euphorbiaceae</taxon>
        <taxon>Acalyphoideae</taxon>
        <taxon>Acalypheae</taxon>
        <taxon>Ricinus</taxon>
    </lineage>
</organism>
<sequence length="366" mass="40141">MCIACITTDVGTVITSAISQMAQVDALEKISGNWRHNAWSPRCGSRKNSAKPDSTVKAQSLQDDPVQLAVLWQQLPAFSDLSPRMMHIASLAQKRQIALNVGDYQWQAHQSNAATHDIQQFDMRFTIQADYATCRQFILDVLKQYPSMALTGLELRKNETVQPVVDATLTFSVFIRGGRANEEVAAEPTVEAAKPRVSRPLPHNEVVPIPSAPDNQPVVAPATASVSVAAMPASEGAYFTRQLPAKKLSHALFAAHEWLPPPPKPQPPPPPEAPPLPYSYVGSMQDVPGGDVVILMQQKKVLLPKLGANVSAQWRLDREDMQSVYFTYVPLNKVVVLSKTKTAPAAGQRQAMTDADNNHQEEMLNQ</sequence>
<reference evidence="3" key="1">
    <citation type="journal article" date="2010" name="Nat. Biotechnol.">
        <title>Draft genome sequence of the oilseed species Ricinus communis.</title>
        <authorList>
            <person name="Chan A.P."/>
            <person name="Crabtree J."/>
            <person name="Zhao Q."/>
            <person name="Lorenzi H."/>
            <person name="Orvis J."/>
            <person name="Puiu D."/>
            <person name="Melake-Berhan A."/>
            <person name="Jones K.M."/>
            <person name="Redman J."/>
            <person name="Chen G."/>
            <person name="Cahoon E.B."/>
            <person name="Gedil M."/>
            <person name="Stanke M."/>
            <person name="Haas B.J."/>
            <person name="Wortman J.R."/>
            <person name="Fraser-Liggett C.M."/>
            <person name="Ravel J."/>
            <person name="Rabinowicz P.D."/>
        </authorList>
    </citation>
    <scope>NUCLEOTIDE SEQUENCE [LARGE SCALE GENOMIC DNA]</scope>
    <source>
        <strain evidence="3">cv. Hale</strain>
    </source>
</reference>
<name>B9TAN2_RICCO</name>
<feature type="compositionally biased region" description="Basic and acidic residues" evidence="1">
    <location>
        <begin position="356"/>
        <end position="366"/>
    </location>
</feature>
<keyword evidence="3" id="KW-1185">Reference proteome</keyword>
<dbReference type="Proteomes" id="UP000008311">
    <property type="component" value="Unassembled WGS sequence"/>
</dbReference>
<dbReference type="InParanoid" id="B9TAN2"/>
<feature type="compositionally biased region" description="Pro residues" evidence="1">
    <location>
        <begin position="259"/>
        <end position="277"/>
    </location>
</feature>
<proteinExistence type="predicted"/>
<accession>B9TAN2</accession>
<evidence type="ECO:0000313" key="2">
    <source>
        <dbReference type="EMBL" id="EEF27081.1"/>
    </source>
</evidence>
<gene>
    <name evidence="2" type="ORF">RCOM_0203790</name>
</gene>
<evidence type="ECO:0000313" key="3">
    <source>
        <dbReference type="Proteomes" id="UP000008311"/>
    </source>
</evidence>
<feature type="region of interest" description="Disordered" evidence="1">
    <location>
        <begin position="342"/>
        <end position="366"/>
    </location>
</feature>
<feature type="region of interest" description="Disordered" evidence="1">
    <location>
        <begin position="257"/>
        <end position="277"/>
    </location>
</feature>
<dbReference type="EMBL" id="EQ975869">
    <property type="protein sequence ID" value="EEF27081.1"/>
    <property type="molecule type" value="Genomic_DNA"/>
</dbReference>